<accession>A0A2V3IXK2</accession>
<protein>
    <submittedName>
        <fullName evidence="2">Uncharacterized protein</fullName>
    </submittedName>
</protein>
<evidence type="ECO:0000313" key="3">
    <source>
        <dbReference type="Proteomes" id="UP000247409"/>
    </source>
</evidence>
<dbReference type="Proteomes" id="UP000247409">
    <property type="component" value="Unassembled WGS sequence"/>
</dbReference>
<organism evidence="2 3">
    <name type="scientific">Gracilariopsis chorda</name>
    <dbReference type="NCBI Taxonomy" id="448386"/>
    <lineage>
        <taxon>Eukaryota</taxon>
        <taxon>Rhodophyta</taxon>
        <taxon>Florideophyceae</taxon>
        <taxon>Rhodymeniophycidae</taxon>
        <taxon>Gracilariales</taxon>
        <taxon>Gracilariaceae</taxon>
        <taxon>Gracilariopsis</taxon>
    </lineage>
</organism>
<gene>
    <name evidence="2" type="ORF">BWQ96_03484</name>
</gene>
<dbReference type="AlphaFoldDB" id="A0A2V3IXK2"/>
<dbReference type="EMBL" id="NBIV01000033">
    <property type="protein sequence ID" value="PXF46793.1"/>
    <property type="molecule type" value="Genomic_DNA"/>
</dbReference>
<proteinExistence type="predicted"/>
<evidence type="ECO:0000256" key="1">
    <source>
        <dbReference type="SAM" id="MobiDB-lite"/>
    </source>
</evidence>
<keyword evidence="3" id="KW-1185">Reference proteome</keyword>
<reference evidence="2 3" key="1">
    <citation type="journal article" date="2018" name="Mol. Biol. Evol.">
        <title>Analysis of the draft genome of the red seaweed Gracilariopsis chorda provides insights into genome size evolution in Rhodophyta.</title>
        <authorList>
            <person name="Lee J."/>
            <person name="Yang E.C."/>
            <person name="Graf L."/>
            <person name="Yang J.H."/>
            <person name="Qiu H."/>
            <person name="Zel Zion U."/>
            <person name="Chan C.X."/>
            <person name="Stephens T.G."/>
            <person name="Weber A.P.M."/>
            <person name="Boo G.H."/>
            <person name="Boo S.M."/>
            <person name="Kim K.M."/>
            <person name="Shin Y."/>
            <person name="Jung M."/>
            <person name="Lee S.J."/>
            <person name="Yim H.S."/>
            <person name="Lee J.H."/>
            <person name="Bhattacharya D."/>
            <person name="Yoon H.S."/>
        </authorList>
    </citation>
    <scope>NUCLEOTIDE SEQUENCE [LARGE SCALE GENOMIC DNA]</scope>
    <source>
        <strain evidence="2 3">SKKU-2015</strain>
        <tissue evidence="2">Whole body</tissue>
    </source>
</reference>
<name>A0A2V3IXK2_9FLOR</name>
<feature type="region of interest" description="Disordered" evidence="1">
    <location>
        <begin position="90"/>
        <end position="120"/>
    </location>
</feature>
<comment type="caution">
    <text evidence="2">The sequence shown here is derived from an EMBL/GenBank/DDBJ whole genome shotgun (WGS) entry which is preliminary data.</text>
</comment>
<evidence type="ECO:0000313" key="2">
    <source>
        <dbReference type="EMBL" id="PXF46793.1"/>
    </source>
</evidence>
<sequence length="215" mass="23398">MPALVLAALADVAEAKEGGEIANNSDEGTPSFEIDPFAEVLRSSAGYHKEDLEARKLRHKGVLLWKKAAAEVVFRVNWSTIIPLTEYHKAHEPSANGEPARSDNSMAGHKGHKVGAKGEQKSEVEVPSVLMYTVLQVPSNLSWLELYALAFEEMLMNRSASRNLSSGVIMSDLKRGGSVGNRRELEVRHAIVERLLLLQGVSSALIGLKALFSAL</sequence>